<dbReference type="Pfam" id="PF13783">
    <property type="entry name" value="DUF4177"/>
    <property type="match status" value="1"/>
</dbReference>
<dbReference type="Proteomes" id="UP000095256">
    <property type="component" value="Unassembled WGS sequence"/>
</dbReference>
<evidence type="ECO:0000313" key="2">
    <source>
        <dbReference type="Proteomes" id="UP000095256"/>
    </source>
</evidence>
<gene>
    <name evidence="1" type="ORF">BCR26_12810</name>
</gene>
<accession>A0A1E5KXP5</accession>
<proteinExistence type="predicted"/>
<evidence type="ECO:0008006" key="3">
    <source>
        <dbReference type="Google" id="ProtNLM"/>
    </source>
</evidence>
<reference evidence="1 2" key="1">
    <citation type="submission" date="2016-09" db="EMBL/GenBank/DDBJ databases">
        <authorList>
            <person name="Capua I."/>
            <person name="De Benedictis P."/>
            <person name="Joannis T."/>
            <person name="Lombin L.H."/>
            <person name="Cattoli G."/>
        </authorList>
    </citation>
    <scope>NUCLEOTIDE SEQUENCE [LARGE SCALE GENOMIC DNA]</scope>
    <source>
        <strain evidence="1 2">LMG 25899</strain>
    </source>
</reference>
<dbReference type="RefSeq" id="WP_069698445.1">
    <property type="nucleotide sequence ID" value="NZ_JAGGMA010000021.1"/>
</dbReference>
<dbReference type="EMBL" id="MIEK01000019">
    <property type="protein sequence ID" value="OEH82617.1"/>
    <property type="molecule type" value="Genomic_DNA"/>
</dbReference>
<comment type="caution">
    <text evidence="1">The sequence shown here is derived from an EMBL/GenBank/DDBJ whole genome shotgun (WGS) entry which is preliminary data.</text>
</comment>
<sequence>MKKYEFVSIKPISKGGVIGELTEHRQIISDYASKGYTFITAIPVETNASGYPRKFDLVFEIESD</sequence>
<protein>
    <recommendedName>
        <fullName evidence="3">DUF4177 domain-containing protein</fullName>
    </recommendedName>
</protein>
<dbReference type="AlphaFoldDB" id="A0A1E5KXP5"/>
<evidence type="ECO:0000313" key="1">
    <source>
        <dbReference type="EMBL" id="OEH82617.1"/>
    </source>
</evidence>
<dbReference type="OrthoDB" id="1739894at2"/>
<name>A0A1E5KXP5_9ENTE</name>
<dbReference type="InterPro" id="IPR025234">
    <property type="entry name" value="YjzH-like"/>
</dbReference>
<keyword evidence="2" id="KW-1185">Reference proteome</keyword>
<organism evidence="1 2">
    <name type="scientific">Enterococcus rivorum</name>
    <dbReference type="NCBI Taxonomy" id="762845"/>
    <lineage>
        <taxon>Bacteria</taxon>
        <taxon>Bacillati</taxon>
        <taxon>Bacillota</taxon>
        <taxon>Bacilli</taxon>
        <taxon>Lactobacillales</taxon>
        <taxon>Enterococcaceae</taxon>
        <taxon>Enterococcus</taxon>
    </lineage>
</organism>